<name>A0A1G2MVD1_9BACT</name>
<dbReference type="Proteomes" id="UP000177565">
    <property type="component" value="Unassembled WGS sequence"/>
</dbReference>
<reference evidence="1 2" key="1">
    <citation type="journal article" date="2016" name="Nat. Commun.">
        <title>Thousands of microbial genomes shed light on interconnected biogeochemical processes in an aquifer system.</title>
        <authorList>
            <person name="Anantharaman K."/>
            <person name="Brown C.T."/>
            <person name="Hug L.A."/>
            <person name="Sharon I."/>
            <person name="Castelle C.J."/>
            <person name="Probst A.J."/>
            <person name="Thomas B.C."/>
            <person name="Singh A."/>
            <person name="Wilkins M.J."/>
            <person name="Karaoz U."/>
            <person name="Brodie E.L."/>
            <person name="Williams K.H."/>
            <person name="Hubbard S.S."/>
            <person name="Banfield J.F."/>
        </authorList>
    </citation>
    <scope>NUCLEOTIDE SEQUENCE [LARGE SCALE GENOMIC DNA]</scope>
</reference>
<accession>A0A1G2MVD1</accession>
<evidence type="ECO:0008006" key="3">
    <source>
        <dbReference type="Google" id="ProtNLM"/>
    </source>
</evidence>
<dbReference type="STRING" id="1802312.A3C06_02190"/>
<evidence type="ECO:0000313" key="1">
    <source>
        <dbReference type="EMBL" id="OHA26911.1"/>
    </source>
</evidence>
<comment type="caution">
    <text evidence="1">The sequence shown here is derived from an EMBL/GenBank/DDBJ whole genome shotgun (WGS) entry which is preliminary data.</text>
</comment>
<organism evidence="1 2">
    <name type="scientific">Candidatus Taylorbacteria bacterium RIFCSPHIGHO2_02_FULL_46_13</name>
    <dbReference type="NCBI Taxonomy" id="1802312"/>
    <lineage>
        <taxon>Bacteria</taxon>
        <taxon>Candidatus Tayloriibacteriota</taxon>
    </lineage>
</organism>
<dbReference type="EMBL" id="MHRQ01000014">
    <property type="protein sequence ID" value="OHA26911.1"/>
    <property type="molecule type" value="Genomic_DNA"/>
</dbReference>
<gene>
    <name evidence="1" type="ORF">A3C06_02190</name>
</gene>
<sequence>MNIVVCGHGAFAKEIIALCTEKNIRAGRSDDERNFCSNCVAIHCGTGRQLEGFLGDCGRFGIPVIQASSGQKLPDDLPCPVIDAPNLALPVVQFLKGLLAFVVGFEHLGLAKCLVESHQHTKKSVPETARRMADAICIPQADIHSVRDDYLQESLGVPHEHLGRHGYHWIKFVGDGIEIGLSTKVNGLRPYALGALHIAENALALHAKGALANGLHPVSEFI</sequence>
<protein>
    <recommendedName>
        <fullName evidence="3">Dihydrodipicolinate reductase C-terminal domain-containing protein</fullName>
    </recommendedName>
</protein>
<dbReference type="AlphaFoldDB" id="A0A1G2MVD1"/>
<evidence type="ECO:0000313" key="2">
    <source>
        <dbReference type="Proteomes" id="UP000177565"/>
    </source>
</evidence>
<proteinExistence type="predicted"/>